<dbReference type="PANTHER" id="PTHR35340:SF5">
    <property type="entry name" value="ASST-DOMAIN-CONTAINING PROTEIN"/>
    <property type="match status" value="1"/>
</dbReference>
<accession>A0AA39Y379</accession>
<keyword evidence="1" id="KW-0812">Transmembrane</keyword>
<keyword evidence="1" id="KW-0472">Membrane</keyword>
<gene>
    <name evidence="2" type="ORF">DIS24_g8168</name>
</gene>
<name>A0AA39Y379_9PEZI</name>
<evidence type="ECO:0000256" key="1">
    <source>
        <dbReference type="SAM" id="Phobius"/>
    </source>
</evidence>
<dbReference type="EMBL" id="JAUJDW010000057">
    <property type="protein sequence ID" value="KAK0645181.1"/>
    <property type="molecule type" value="Genomic_DNA"/>
</dbReference>
<keyword evidence="1" id="KW-1133">Transmembrane helix</keyword>
<protein>
    <submittedName>
        <fullName evidence="2">Uncharacterized protein</fullName>
    </submittedName>
</protein>
<keyword evidence="3" id="KW-1185">Reference proteome</keyword>
<dbReference type="Proteomes" id="UP001175001">
    <property type="component" value="Unassembled WGS sequence"/>
</dbReference>
<dbReference type="PANTHER" id="PTHR35340">
    <property type="entry name" value="PQQ ENZYME REPEAT PROTEIN-RELATED"/>
    <property type="match status" value="1"/>
</dbReference>
<sequence length="244" mass="27163">MNYRALKFNWTATPHDRPTVFAYSRDATPASGTAFYASWNGATEVRAWSFYAAAAADGPWHRIGGADRTGFETTFRWANYSEWTFAEALDKDGNTIRASGVCRTFVPSEKLRASCDEWACATPLYAGNQSLAGQTGAPKPEDVDWENFSYREGFDRVPHYPPELSRRSSDLAWQIGPHILFITVVLVSVVLLYLSPRVYRRLVGRRDRGTDNKGEYVTVGAAAQSPHFRVEGAGEQAGSELHNI</sequence>
<reference evidence="2" key="1">
    <citation type="submission" date="2023-06" db="EMBL/GenBank/DDBJ databases">
        <title>Multi-omics analyses reveal the molecular pathogenesis toolkit of Lasiodiplodia hormozganensis, a cross-kingdom pathogen.</title>
        <authorList>
            <person name="Felix C."/>
            <person name="Meneses R."/>
            <person name="Goncalves M.F.M."/>
            <person name="Tilleman L."/>
            <person name="Duarte A.S."/>
            <person name="Jorrin-Novo J.V."/>
            <person name="Van De Peer Y."/>
            <person name="Deforce D."/>
            <person name="Van Nieuwerburgh F."/>
            <person name="Esteves A.C."/>
            <person name="Alves A."/>
        </authorList>
    </citation>
    <scope>NUCLEOTIDE SEQUENCE</scope>
    <source>
        <strain evidence="2">CBS 339.90</strain>
    </source>
</reference>
<feature type="transmembrane region" description="Helical" evidence="1">
    <location>
        <begin position="171"/>
        <end position="194"/>
    </location>
</feature>
<comment type="caution">
    <text evidence="2">The sequence shown here is derived from an EMBL/GenBank/DDBJ whole genome shotgun (WGS) entry which is preliminary data.</text>
</comment>
<dbReference type="AlphaFoldDB" id="A0AA39Y379"/>
<evidence type="ECO:0000313" key="2">
    <source>
        <dbReference type="EMBL" id="KAK0645181.1"/>
    </source>
</evidence>
<proteinExistence type="predicted"/>
<organism evidence="2 3">
    <name type="scientific">Lasiodiplodia hormozganensis</name>
    <dbReference type="NCBI Taxonomy" id="869390"/>
    <lineage>
        <taxon>Eukaryota</taxon>
        <taxon>Fungi</taxon>
        <taxon>Dikarya</taxon>
        <taxon>Ascomycota</taxon>
        <taxon>Pezizomycotina</taxon>
        <taxon>Dothideomycetes</taxon>
        <taxon>Dothideomycetes incertae sedis</taxon>
        <taxon>Botryosphaeriales</taxon>
        <taxon>Botryosphaeriaceae</taxon>
        <taxon>Lasiodiplodia</taxon>
    </lineage>
</organism>
<evidence type="ECO:0000313" key="3">
    <source>
        <dbReference type="Proteomes" id="UP001175001"/>
    </source>
</evidence>
<dbReference type="InterPro" id="IPR053143">
    <property type="entry name" value="Arylsulfate_ST"/>
</dbReference>